<dbReference type="EMBL" id="CP137555">
    <property type="protein sequence ID" value="WOX06721.1"/>
    <property type="molecule type" value="Genomic_DNA"/>
</dbReference>
<evidence type="ECO:0000256" key="1">
    <source>
        <dbReference type="SAM" id="Phobius"/>
    </source>
</evidence>
<keyword evidence="3" id="KW-1185">Reference proteome</keyword>
<dbReference type="RefSeq" id="WP_318955173.1">
    <property type="nucleotide sequence ID" value="NZ_CP137555.1"/>
</dbReference>
<feature type="transmembrane region" description="Helical" evidence="1">
    <location>
        <begin position="20"/>
        <end position="36"/>
    </location>
</feature>
<sequence length="142" mass="16376">MDRRIPIIASSERHAGKWRLLLSGILLACLYAGLRPTPLPQPFLHFDLVLHFSACLVIAYISVFAFQPPSRKYVMAALLLAAIVLELAQGAFLTRRSASMADFFAGVSGIPLGWLLARWVRRHLRRWCKEKNWRIQRIRKHW</sequence>
<proteinExistence type="predicted"/>
<evidence type="ECO:0000313" key="3">
    <source>
        <dbReference type="Proteomes" id="UP001302477"/>
    </source>
</evidence>
<evidence type="ECO:0008006" key="4">
    <source>
        <dbReference type="Google" id="ProtNLM"/>
    </source>
</evidence>
<keyword evidence="1" id="KW-0472">Membrane</keyword>
<organism evidence="2 3">
    <name type="scientific">Microbulbifer pacificus</name>
    <dbReference type="NCBI Taxonomy" id="407164"/>
    <lineage>
        <taxon>Bacteria</taxon>
        <taxon>Pseudomonadati</taxon>
        <taxon>Pseudomonadota</taxon>
        <taxon>Gammaproteobacteria</taxon>
        <taxon>Cellvibrionales</taxon>
        <taxon>Microbulbiferaceae</taxon>
        <taxon>Microbulbifer</taxon>
    </lineage>
</organism>
<feature type="transmembrane region" description="Helical" evidence="1">
    <location>
        <begin position="48"/>
        <end position="66"/>
    </location>
</feature>
<feature type="transmembrane region" description="Helical" evidence="1">
    <location>
        <begin position="98"/>
        <end position="117"/>
    </location>
</feature>
<dbReference type="KEGG" id="mpaf:R5R33_06215"/>
<name>A0AAU0N3U2_9GAMM</name>
<dbReference type="Proteomes" id="UP001302477">
    <property type="component" value="Chromosome"/>
</dbReference>
<gene>
    <name evidence="2" type="ORF">R5R33_06215</name>
</gene>
<dbReference type="AlphaFoldDB" id="A0AAU0N3U2"/>
<keyword evidence="1" id="KW-0812">Transmembrane</keyword>
<feature type="transmembrane region" description="Helical" evidence="1">
    <location>
        <begin position="73"/>
        <end position="92"/>
    </location>
</feature>
<accession>A0AAU0N3U2</accession>
<protein>
    <recommendedName>
        <fullName evidence="4">VanZ-like domain-containing protein</fullName>
    </recommendedName>
</protein>
<keyword evidence="1" id="KW-1133">Transmembrane helix</keyword>
<reference evidence="2 3" key="1">
    <citation type="submission" date="2023-10" db="EMBL/GenBank/DDBJ databases">
        <title>Description of Microbulbifer bruguierae sp. nov., isolated from the sediments of mangrove plant Bruguiera sexangula and comparative genomic analyses of the genus Microbulbifer.</title>
        <authorList>
            <person name="Long M."/>
        </authorList>
    </citation>
    <scope>NUCLEOTIDE SEQUENCE [LARGE SCALE GENOMIC DNA]</scope>
    <source>
        <strain evidence="2 3">SPO729</strain>
    </source>
</reference>
<evidence type="ECO:0000313" key="2">
    <source>
        <dbReference type="EMBL" id="WOX06721.1"/>
    </source>
</evidence>